<evidence type="ECO:0000256" key="3">
    <source>
        <dbReference type="PIRSR" id="PIRSR601461-1"/>
    </source>
</evidence>
<evidence type="ECO:0000256" key="6">
    <source>
        <dbReference type="SAM" id="SignalP"/>
    </source>
</evidence>
<dbReference type="OrthoDB" id="771136at2759"/>
<keyword evidence="4" id="KW-0645">Protease</keyword>
<dbReference type="AlphaFoldDB" id="J3PEN0"/>
<dbReference type="VEuPathDB" id="FungiDB:GGTG_11961"/>
<evidence type="ECO:0000313" key="9">
    <source>
        <dbReference type="EnsemblFungi" id="EJT70938"/>
    </source>
</evidence>
<sequence length="463" mass="47500">MASRLLLSLGLLTYVGATALPPTDGGSQGFVSFPIEHKRSLVPLLRRQDTEVPLYNISVLSYLISLSIGTPGQQTKVAIDTGSDELWVNPQCSTVQVSSQRSECQANGQYQPSSSSTSKVSDTTNHIPYGKGEVTIQYIQDSISVPDSSISMTKVVFGAALKSSQLPEGIMGLGFGKGVNLQYNNFVDTLFTQNVTKSRAFTIALGSADASNGGAIIFGGVDAKRFSGRLARVPILGPQGKETIRRYWVQMEGISHAGKTYSGSSMPIVIDSGSSLSSLPQGVVDQMASDTGAQWDSQAGVYIVPCSILSSGGSFDFTFGNGSSSTTGGSLAKISVPYSEFVWQAGGECALGAVPIKSGSGVTALLGDSFMRAASITFDQTSNSMYLAQYASCGDGGARAIAADAAGLDGMAGECGQGQGVGSAGEGGGGKKNAAGSRAAPPRALWVGGAVAAVVAQIVMGAL</sequence>
<dbReference type="MEROPS" id="A01.082"/>
<feature type="domain" description="Peptidase A1" evidence="7">
    <location>
        <begin position="62"/>
        <end position="388"/>
    </location>
</feature>
<feature type="chain" id="PRO_5015095305" description="Peptidase A1 domain-containing protein" evidence="6">
    <location>
        <begin position="18"/>
        <end position="463"/>
    </location>
</feature>
<reference evidence="8" key="3">
    <citation type="submission" date="2010-09" db="EMBL/GenBank/DDBJ databases">
        <title>Annotation of Gaeumannomyces graminis var. tritici R3-111a-1.</title>
        <authorList>
            <consortium name="The Broad Institute Genome Sequencing Platform"/>
            <person name="Ma L.-J."/>
            <person name="Dead R."/>
            <person name="Young S.K."/>
            <person name="Zeng Q."/>
            <person name="Gargeya S."/>
            <person name="Fitzgerald M."/>
            <person name="Haas B."/>
            <person name="Abouelleil A."/>
            <person name="Alvarado L."/>
            <person name="Arachchi H.M."/>
            <person name="Berlin A."/>
            <person name="Brown A."/>
            <person name="Chapman S.B."/>
            <person name="Chen Z."/>
            <person name="Dunbar C."/>
            <person name="Freedman E."/>
            <person name="Gearin G."/>
            <person name="Gellesch M."/>
            <person name="Goldberg J."/>
            <person name="Griggs A."/>
            <person name="Gujja S."/>
            <person name="Heiman D."/>
            <person name="Howarth C."/>
            <person name="Larson L."/>
            <person name="Lui A."/>
            <person name="MacDonald P.J.P."/>
            <person name="Mehta T."/>
            <person name="Montmayeur A."/>
            <person name="Murphy C."/>
            <person name="Neiman D."/>
            <person name="Pearson M."/>
            <person name="Priest M."/>
            <person name="Roberts A."/>
            <person name="Saif S."/>
            <person name="Shea T."/>
            <person name="Shenoy N."/>
            <person name="Sisk P."/>
            <person name="Stolte C."/>
            <person name="Sykes S."/>
            <person name="Yandava C."/>
            <person name="Wortman J."/>
            <person name="Nusbaum C."/>
            <person name="Birren B."/>
        </authorList>
    </citation>
    <scope>NUCLEOTIDE SEQUENCE</scope>
    <source>
        <strain evidence="8">R3-111a-1</strain>
    </source>
</reference>
<dbReference type="EMBL" id="GL385401">
    <property type="protein sequence ID" value="EJT70938.1"/>
    <property type="molecule type" value="Genomic_DNA"/>
</dbReference>
<dbReference type="SUPFAM" id="SSF50630">
    <property type="entry name" value="Acid proteases"/>
    <property type="match status" value="1"/>
</dbReference>
<dbReference type="InterPro" id="IPR033121">
    <property type="entry name" value="PEPTIDASE_A1"/>
</dbReference>
<keyword evidence="6" id="KW-0732">Signal</keyword>
<gene>
    <name evidence="9" type="primary">20352419</name>
    <name evidence="8" type="ORF">GGTG_11961</name>
</gene>
<feature type="region of interest" description="Disordered" evidence="5">
    <location>
        <begin position="105"/>
        <end position="124"/>
    </location>
</feature>
<reference evidence="10" key="1">
    <citation type="submission" date="2010-07" db="EMBL/GenBank/DDBJ databases">
        <title>The genome sequence of Gaeumannomyces graminis var. tritici strain R3-111a-1.</title>
        <authorList>
            <consortium name="The Broad Institute Genome Sequencing Platform"/>
            <person name="Ma L.-J."/>
            <person name="Dead R."/>
            <person name="Young S."/>
            <person name="Zeng Q."/>
            <person name="Koehrsen M."/>
            <person name="Alvarado L."/>
            <person name="Berlin A."/>
            <person name="Chapman S.B."/>
            <person name="Chen Z."/>
            <person name="Freedman E."/>
            <person name="Gellesch M."/>
            <person name="Goldberg J."/>
            <person name="Griggs A."/>
            <person name="Gujja S."/>
            <person name="Heilman E.R."/>
            <person name="Heiman D."/>
            <person name="Hepburn T."/>
            <person name="Howarth C."/>
            <person name="Jen D."/>
            <person name="Larson L."/>
            <person name="Mehta T."/>
            <person name="Neiman D."/>
            <person name="Pearson M."/>
            <person name="Roberts A."/>
            <person name="Saif S."/>
            <person name="Shea T."/>
            <person name="Shenoy N."/>
            <person name="Sisk P."/>
            <person name="Stolte C."/>
            <person name="Sykes S."/>
            <person name="Walk T."/>
            <person name="White J."/>
            <person name="Yandava C."/>
            <person name="Haas B."/>
            <person name="Nusbaum C."/>
            <person name="Birren B."/>
        </authorList>
    </citation>
    <scope>NUCLEOTIDE SEQUENCE [LARGE SCALE GENOMIC DNA]</scope>
    <source>
        <strain evidence="10">R3-111a-1</strain>
    </source>
</reference>
<dbReference type="GO" id="GO:0006508">
    <property type="term" value="P:proteolysis"/>
    <property type="evidence" value="ECO:0007669"/>
    <property type="project" value="UniProtKB-KW"/>
</dbReference>
<dbReference type="InterPro" id="IPR001969">
    <property type="entry name" value="Aspartic_peptidase_AS"/>
</dbReference>
<dbReference type="STRING" id="644352.J3PEN0"/>
<evidence type="ECO:0000256" key="5">
    <source>
        <dbReference type="SAM" id="MobiDB-lite"/>
    </source>
</evidence>
<dbReference type="RefSeq" id="XP_009228116.1">
    <property type="nucleotide sequence ID" value="XM_009229852.1"/>
</dbReference>
<evidence type="ECO:0000256" key="1">
    <source>
        <dbReference type="ARBA" id="ARBA00007447"/>
    </source>
</evidence>
<evidence type="ECO:0000256" key="4">
    <source>
        <dbReference type="RuleBase" id="RU000454"/>
    </source>
</evidence>
<dbReference type="eggNOG" id="KOG1339">
    <property type="taxonomic scope" value="Eukaryota"/>
</dbReference>
<evidence type="ECO:0000313" key="10">
    <source>
        <dbReference type="Proteomes" id="UP000006039"/>
    </source>
</evidence>
<dbReference type="HOGENOM" id="CLU_013253_9_4_1"/>
<reference evidence="9" key="5">
    <citation type="submission" date="2018-04" db="UniProtKB">
        <authorList>
            <consortium name="EnsemblFungi"/>
        </authorList>
    </citation>
    <scope>IDENTIFICATION</scope>
    <source>
        <strain evidence="9">R3-111a-1</strain>
    </source>
</reference>
<dbReference type="PANTHER" id="PTHR47966">
    <property type="entry name" value="BETA-SITE APP-CLEAVING ENZYME, ISOFORM A-RELATED"/>
    <property type="match status" value="1"/>
</dbReference>
<dbReference type="Proteomes" id="UP000006039">
    <property type="component" value="Unassembled WGS sequence"/>
</dbReference>
<evidence type="ECO:0000259" key="7">
    <source>
        <dbReference type="PROSITE" id="PS51767"/>
    </source>
</evidence>
<feature type="compositionally biased region" description="Low complexity" evidence="5">
    <location>
        <begin position="113"/>
        <end position="124"/>
    </location>
</feature>
<evidence type="ECO:0000313" key="8">
    <source>
        <dbReference type="EMBL" id="EJT70938.1"/>
    </source>
</evidence>
<dbReference type="Gene3D" id="2.40.70.10">
    <property type="entry name" value="Acid Proteases"/>
    <property type="match status" value="2"/>
</dbReference>
<dbReference type="GeneID" id="20352419"/>
<keyword evidence="2 4" id="KW-0064">Aspartyl protease</keyword>
<comment type="similarity">
    <text evidence="1 4">Belongs to the peptidase A1 family.</text>
</comment>
<protein>
    <recommendedName>
        <fullName evidence="7">Peptidase A1 domain-containing protein</fullName>
    </recommendedName>
</protein>
<keyword evidence="10" id="KW-1185">Reference proteome</keyword>
<proteinExistence type="inferred from homology"/>
<reference evidence="8" key="2">
    <citation type="submission" date="2010-07" db="EMBL/GenBank/DDBJ databases">
        <authorList>
            <consortium name="The Broad Institute Genome Sequencing Platform"/>
            <consortium name="Broad Institute Genome Sequencing Center for Infectious Disease"/>
            <person name="Ma L.-J."/>
            <person name="Dead R."/>
            <person name="Young S."/>
            <person name="Zeng Q."/>
            <person name="Koehrsen M."/>
            <person name="Alvarado L."/>
            <person name="Berlin A."/>
            <person name="Chapman S.B."/>
            <person name="Chen Z."/>
            <person name="Freedman E."/>
            <person name="Gellesch M."/>
            <person name="Goldberg J."/>
            <person name="Griggs A."/>
            <person name="Gujja S."/>
            <person name="Heilman E.R."/>
            <person name="Heiman D."/>
            <person name="Hepburn T."/>
            <person name="Howarth C."/>
            <person name="Jen D."/>
            <person name="Larson L."/>
            <person name="Mehta T."/>
            <person name="Neiman D."/>
            <person name="Pearson M."/>
            <person name="Roberts A."/>
            <person name="Saif S."/>
            <person name="Shea T."/>
            <person name="Shenoy N."/>
            <person name="Sisk P."/>
            <person name="Stolte C."/>
            <person name="Sykes S."/>
            <person name="Walk T."/>
            <person name="White J."/>
            <person name="Yandava C."/>
            <person name="Haas B."/>
            <person name="Nusbaum C."/>
            <person name="Birren B."/>
        </authorList>
    </citation>
    <scope>NUCLEOTIDE SEQUENCE</scope>
    <source>
        <strain evidence="8">R3-111a-1</strain>
    </source>
</reference>
<dbReference type="InterPro" id="IPR001461">
    <property type="entry name" value="Aspartic_peptidase_A1"/>
</dbReference>
<feature type="active site" evidence="3">
    <location>
        <position position="271"/>
    </location>
</feature>
<feature type="active site" evidence="3">
    <location>
        <position position="80"/>
    </location>
</feature>
<dbReference type="InterPro" id="IPR021109">
    <property type="entry name" value="Peptidase_aspartic_dom_sf"/>
</dbReference>
<feature type="signal peptide" evidence="6">
    <location>
        <begin position="1"/>
        <end position="17"/>
    </location>
</feature>
<dbReference type="PANTHER" id="PTHR47966:SF65">
    <property type="entry name" value="ASPARTIC-TYPE ENDOPEPTIDASE"/>
    <property type="match status" value="1"/>
</dbReference>
<name>J3PEN0_GAET3</name>
<evidence type="ECO:0000256" key="2">
    <source>
        <dbReference type="ARBA" id="ARBA00022750"/>
    </source>
</evidence>
<organism evidence="8">
    <name type="scientific">Gaeumannomyces tritici (strain R3-111a-1)</name>
    <name type="common">Wheat and barley take-all root rot fungus</name>
    <name type="synonym">Gaeumannomyces graminis var. tritici</name>
    <dbReference type="NCBI Taxonomy" id="644352"/>
    <lineage>
        <taxon>Eukaryota</taxon>
        <taxon>Fungi</taxon>
        <taxon>Dikarya</taxon>
        <taxon>Ascomycota</taxon>
        <taxon>Pezizomycotina</taxon>
        <taxon>Sordariomycetes</taxon>
        <taxon>Sordariomycetidae</taxon>
        <taxon>Magnaporthales</taxon>
        <taxon>Magnaporthaceae</taxon>
        <taxon>Gaeumannomyces</taxon>
    </lineage>
</organism>
<dbReference type="PROSITE" id="PS00141">
    <property type="entry name" value="ASP_PROTEASE"/>
    <property type="match status" value="1"/>
</dbReference>
<dbReference type="PROSITE" id="PS51767">
    <property type="entry name" value="PEPTIDASE_A1"/>
    <property type="match status" value="1"/>
</dbReference>
<dbReference type="EnsemblFungi" id="EJT70938">
    <property type="protein sequence ID" value="EJT70938"/>
    <property type="gene ID" value="GGTG_11961"/>
</dbReference>
<keyword evidence="4" id="KW-0378">Hydrolase</keyword>
<reference evidence="9" key="4">
    <citation type="journal article" date="2015" name="G3 (Bethesda)">
        <title>Genome sequences of three phytopathogenic species of the Magnaporthaceae family of fungi.</title>
        <authorList>
            <person name="Okagaki L.H."/>
            <person name="Nunes C.C."/>
            <person name="Sailsbery J."/>
            <person name="Clay B."/>
            <person name="Brown D."/>
            <person name="John T."/>
            <person name="Oh Y."/>
            <person name="Young N."/>
            <person name="Fitzgerald M."/>
            <person name="Haas B.J."/>
            <person name="Zeng Q."/>
            <person name="Young S."/>
            <person name="Adiconis X."/>
            <person name="Fan L."/>
            <person name="Levin J.Z."/>
            <person name="Mitchell T.K."/>
            <person name="Okubara P.A."/>
            <person name="Farman M.L."/>
            <person name="Kohn L.M."/>
            <person name="Birren B."/>
            <person name="Ma L.-J."/>
            <person name="Dean R.A."/>
        </authorList>
    </citation>
    <scope>NUCLEOTIDE SEQUENCE</scope>
    <source>
        <strain evidence="9">R3-111a-1</strain>
    </source>
</reference>
<dbReference type="Pfam" id="PF00026">
    <property type="entry name" value="Asp"/>
    <property type="match status" value="1"/>
</dbReference>
<dbReference type="GO" id="GO:0004190">
    <property type="term" value="F:aspartic-type endopeptidase activity"/>
    <property type="evidence" value="ECO:0007669"/>
    <property type="project" value="UniProtKB-KW"/>
</dbReference>
<accession>J3PEN0</accession>
<dbReference type="PRINTS" id="PR00792">
    <property type="entry name" value="PEPSIN"/>
</dbReference>